<proteinExistence type="predicted"/>
<evidence type="ECO:0000313" key="3">
    <source>
        <dbReference type="Proteomes" id="UP001194468"/>
    </source>
</evidence>
<keyword evidence="1" id="KW-0472">Membrane</keyword>
<reference evidence="2" key="1">
    <citation type="submission" date="2019-10" db="EMBL/GenBank/DDBJ databases">
        <authorList>
            <consortium name="DOE Joint Genome Institute"/>
            <person name="Kuo A."/>
            <person name="Miyauchi S."/>
            <person name="Kiss E."/>
            <person name="Drula E."/>
            <person name="Kohler A."/>
            <person name="Sanchez-Garcia M."/>
            <person name="Andreopoulos B."/>
            <person name="Barry K.W."/>
            <person name="Bonito G."/>
            <person name="Buee M."/>
            <person name="Carver A."/>
            <person name="Chen C."/>
            <person name="Cichocki N."/>
            <person name="Clum A."/>
            <person name="Culley D."/>
            <person name="Crous P.W."/>
            <person name="Fauchery L."/>
            <person name="Girlanda M."/>
            <person name="Hayes R."/>
            <person name="Keri Z."/>
            <person name="LaButti K."/>
            <person name="Lipzen A."/>
            <person name="Lombard V."/>
            <person name="Magnuson J."/>
            <person name="Maillard F."/>
            <person name="Morin E."/>
            <person name="Murat C."/>
            <person name="Nolan M."/>
            <person name="Ohm R."/>
            <person name="Pangilinan J."/>
            <person name="Pereira M."/>
            <person name="Perotto S."/>
            <person name="Peter M."/>
            <person name="Riley R."/>
            <person name="Sitrit Y."/>
            <person name="Stielow B."/>
            <person name="Szollosi G."/>
            <person name="Zifcakova L."/>
            <person name="Stursova M."/>
            <person name="Spatafora J.W."/>
            <person name="Tedersoo L."/>
            <person name="Vaario L.-M."/>
            <person name="Yamada A."/>
            <person name="Yan M."/>
            <person name="Wang P."/>
            <person name="Xu J."/>
            <person name="Bruns T."/>
            <person name="Baldrian P."/>
            <person name="Vilgalys R."/>
            <person name="Henrissat B."/>
            <person name="Grigoriev I.V."/>
            <person name="Hibbett D."/>
            <person name="Nagy L.G."/>
            <person name="Martin F.M."/>
        </authorList>
    </citation>
    <scope>NUCLEOTIDE SEQUENCE</scope>
    <source>
        <strain evidence="2">BED1</strain>
    </source>
</reference>
<evidence type="ECO:0000256" key="1">
    <source>
        <dbReference type="SAM" id="Phobius"/>
    </source>
</evidence>
<dbReference type="EMBL" id="WHUW01000042">
    <property type="protein sequence ID" value="KAF8432217.1"/>
    <property type="molecule type" value="Genomic_DNA"/>
</dbReference>
<organism evidence="2 3">
    <name type="scientific">Boletus edulis BED1</name>
    <dbReference type="NCBI Taxonomy" id="1328754"/>
    <lineage>
        <taxon>Eukaryota</taxon>
        <taxon>Fungi</taxon>
        <taxon>Dikarya</taxon>
        <taxon>Basidiomycota</taxon>
        <taxon>Agaricomycotina</taxon>
        <taxon>Agaricomycetes</taxon>
        <taxon>Agaricomycetidae</taxon>
        <taxon>Boletales</taxon>
        <taxon>Boletineae</taxon>
        <taxon>Boletaceae</taxon>
        <taxon>Boletoideae</taxon>
        <taxon>Boletus</taxon>
    </lineage>
</organism>
<sequence>MRSGANANLTPKDVNDEAERVFQEQYWDVVKGESPRYGYVRLERMHKAGESCGALITETANALSTEVVTLMLLAVQRANLEMSVRMALKRTSLHGDGISKIKSCMKYFPHLWFLTVSSMLCVLWSQLSQTIFVMSHH</sequence>
<protein>
    <submittedName>
        <fullName evidence="2">Uncharacterized protein</fullName>
    </submittedName>
</protein>
<comment type="caution">
    <text evidence="2">The sequence shown here is derived from an EMBL/GenBank/DDBJ whole genome shotgun (WGS) entry which is preliminary data.</text>
</comment>
<accession>A0AAD4BJT7</accession>
<reference evidence="2" key="2">
    <citation type="journal article" date="2020" name="Nat. Commun.">
        <title>Large-scale genome sequencing of mycorrhizal fungi provides insights into the early evolution of symbiotic traits.</title>
        <authorList>
            <person name="Miyauchi S."/>
            <person name="Kiss E."/>
            <person name="Kuo A."/>
            <person name="Drula E."/>
            <person name="Kohler A."/>
            <person name="Sanchez-Garcia M."/>
            <person name="Morin E."/>
            <person name="Andreopoulos B."/>
            <person name="Barry K.W."/>
            <person name="Bonito G."/>
            <person name="Buee M."/>
            <person name="Carver A."/>
            <person name="Chen C."/>
            <person name="Cichocki N."/>
            <person name="Clum A."/>
            <person name="Culley D."/>
            <person name="Crous P.W."/>
            <person name="Fauchery L."/>
            <person name="Girlanda M."/>
            <person name="Hayes R.D."/>
            <person name="Keri Z."/>
            <person name="LaButti K."/>
            <person name="Lipzen A."/>
            <person name="Lombard V."/>
            <person name="Magnuson J."/>
            <person name="Maillard F."/>
            <person name="Murat C."/>
            <person name="Nolan M."/>
            <person name="Ohm R.A."/>
            <person name="Pangilinan J."/>
            <person name="Pereira M.F."/>
            <person name="Perotto S."/>
            <person name="Peter M."/>
            <person name="Pfister S."/>
            <person name="Riley R."/>
            <person name="Sitrit Y."/>
            <person name="Stielow J.B."/>
            <person name="Szollosi G."/>
            <person name="Zifcakova L."/>
            <person name="Stursova M."/>
            <person name="Spatafora J.W."/>
            <person name="Tedersoo L."/>
            <person name="Vaario L.M."/>
            <person name="Yamada A."/>
            <person name="Yan M."/>
            <person name="Wang P."/>
            <person name="Xu J."/>
            <person name="Bruns T."/>
            <person name="Baldrian P."/>
            <person name="Vilgalys R."/>
            <person name="Dunand C."/>
            <person name="Henrissat B."/>
            <person name="Grigoriev I.V."/>
            <person name="Hibbett D."/>
            <person name="Nagy L.G."/>
            <person name="Martin F.M."/>
        </authorList>
    </citation>
    <scope>NUCLEOTIDE SEQUENCE</scope>
    <source>
        <strain evidence="2">BED1</strain>
    </source>
</reference>
<evidence type="ECO:0000313" key="2">
    <source>
        <dbReference type="EMBL" id="KAF8432217.1"/>
    </source>
</evidence>
<keyword evidence="1" id="KW-0812">Transmembrane</keyword>
<keyword evidence="1" id="KW-1133">Transmembrane helix</keyword>
<gene>
    <name evidence="2" type="ORF">L210DRAFT_2856024</name>
</gene>
<dbReference type="Proteomes" id="UP001194468">
    <property type="component" value="Unassembled WGS sequence"/>
</dbReference>
<feature type="transmembrane region" description="Helical" evidence="1">
    <location>
        <begin position="107"/>
        <end position="127"/>
    </location>
</feature>
<dbReference type="AlphaFoldDB" id="A0AAD4BJT7"/>
<keyword evidence="3" id="KW-1185">Reference proteome</keyword>
<name>A0AAD4BJT7_BOLED</name>